<protein>
    <recommendedName>
        <fullName evidence="5">NmrA-like domain-containing protein</fullName>
    </recommendedName>
</protein>
<dbReference type="GO" id="GO:0016705">
    <property type="term" value="F:oxidoreductase activity, acting on paired donors, with incorporation or reduction of molecular oxygen"/>
    <property type="evidence" value="ECO:0007669"/>
    <property type="project" value="InterPro"/>
</dbReference>
<dbReference type="InterPro" id="IPR008030">
    <property type="entry name" value="NmrA-like"/>
</dbReference>
<dbReference type="PANTHER" id="PTHR42029:SF3">
    <property type="entry name" value="AN04G07800"/>
    <property type="match status" value="1"/>
</dbReference>
<dbReference type="GO" id="GO:0044283">
    <property type="term" value="P:small molecule biosynthetic process"/>
    <property type="evidence" value="ECO:0007669"/>
    <property type="project" value="UniProtKB-ARBA"/>
</dbReference>
<feature type="transmembrane region" description="Helical" evidence="4">
    <location>
        <begin position="108"/>
        <end position="129"/>
    </location>
</feature>
<feature type="binding site" description="axial binding residue" evidence="3">
    <location>
        <position position="864"/>
    </location>
    <ligand>
        <name>heme</name>
        <dbReference type="ChEBI" id="CHEBI:30413"/>
    </ligand>
    <ligandPart>
        <name>Fe</name>
        <dbReference type="ChEBI" id="CHEBI:18248"/>
    </ligandPart>
</feature>
<evidence type="ECO:0000256" key="1">
    <source>
        <dbReference type="ARBA" id="ARBA00022857"/>
    </source>
</evidence>
<evidence type="ECO:0000256" key="2">
    <source>
        <dbReference type="ARBA" id="ARBA00023002"/>
    </source>
</evidence>
<reference evidence="6" key="1">
    <citation type="submission" date="2020-06" db="EMBL/GenBank/DDBJ databases">
        <title>Draft genome sequences of strains closely related to Aspergillus parafelis and Aspergillus hiratsukae.</title>
        <authorList>
            <person name="Dos Santos R.A.C."/>
            <person name="Rivero-Menendez O."/>
            <person name="Steenwyk J.L."/>
            <person name="Mead M.E."/>
            <person name="Goldman G.H."/>
            <person name="Alastruey-Izquierdo A."/>
            <person name="Rokas A."/>
        </authorList>
    </citation>
    <scope>NUCLEOTIDE SEQUENCE</scope>
    <source>
        <strain evidence="6">CNM-CM7691</strain>
    </source>
</reference>
<feature type="transmembrane region" description="Helical" evidence="4">
    <location>
        <begin position="53"/>
        <end position="73"/>
    </location>
</feature>
<accession>A0A8H6QXS7</accession>
<keyword evidence="2" id="KW-0560">Oxidoreductase</keyword>
<sequence>MSRSVGRDGPIRHGRAAMGLEYVILEAWSQGFLVGGLIILIMITLANIRKGVLLHKLILLELVLSLGHGTFIFCADPTYGWYLSSTATLLYISYFIHNIVSWMKIKPFLSRLASTFFISTVILVTPYWVAEIYLNFEYFNGLGNDSFAFTRPWEVVVRDGWWIFTACWLMYSIKRGYDLTSIELVRISPRFGILLLCMLISIAFMVVDVAVTVSHVFGNEGVNPFWKASGNLGPAVLKALLSAGFEVTVLTRAGSHNKDNFGRAQVVPVDYSSLESLTSALSGHDVVVNTLGAISRDIHLRLVDAAVAAQVQRFIPSEFGSDTTNENAAKLPVYQDKVAVQKYLQEKSKESGGKFSYTIQINGPFLDWGLMFSTTTLSGVGKGVCGIINNLEATKNRTVYIREADVSQKQLLKISGKQRATKSISTVELEKAGFAELSKPNPDPEVFVFNFLRRAIFGEGFGNLFTTESLSNDLLGVEPIGEEELKNLVANVPKSPTTKAFVDLIGPTSIITAEGDEWRDLRARLNPGFSTGNLMTLLPCMVEKTLLFVDILDQYAASGEHFMLDELCTNLTFDIIGAVTMGVNLCAQLGEDRQSEIVKVFKELGSTYNSHRGIWAVTLGRLRRRKLARKLNVLLRDFISETFEEVKRASQTNGTARLGSRSILTLTLQDANELTQAMMDRACDQLKTFLFAGHDTTSILLQWALYELSRTPRAMNAVRSELDYIFGSDTSPRSVGNILLSEDGKALLSKMRYTSAVIKETLRLYPPSGSARYAGRGSGLTLRLPNGRVSCVDGLVLYNCATIIQRDETVYGESKDEFAPERWLQDDELNMHLSQNKDQDRYREARFAGPPSAWRPFERGPRNCIGQELAMIEARLILASVVRRYDFAKVGLGEIAMDENEQPALNSHGQYETKSKLYNVIIFPPVPRPAFRVLVG</sequence>
<keyword evidence="3" id="KW-0479">Metal-binding</keyword>
<gene>
    <name evidence="6" type="ORF">CNMCM7691_000562</name>
</gene>
<proteinExistence type="predicted"/>
<name>A0A8H6QXS7_9EURO</name>
<dbReference type="PRINTS" id="PR00463">
    <property type="entry name" value="EP450I"/>
</dbReference>
<dbReference type="GO" id="GO:0004497">
    <property type="term" value="F:monooxygenase activity"/>
    <property type="evidence" value="ECO:0007669"/>
    <property type="project" value="InterPro"/>
</dbReference>
<dbReference type="PANTHER" id="PTHR42029">
    <property type="entry name" value="AN04G07800"/>
    <property type="match status" value="1"/>
</dbReference>
<dbReference type="AlphaFoldDB" id="A0A8H6QXS7"/>
<feature type="transmembrane region" description="Helical" evidence="4">
    <location>
        <begin position="193"/>
        <end position="217"/>
    </location>
</feature>
<dbReference type="InterPro" id="IPR045312">
    <property type="entry name" value="PCBER-like"/>
</dbReference>
<feature type="domain" description="NmrA-like" evidence="5">
    <location>
        <begin position="228"/>
        <end position="350"/>
    </location>
</feature>
<dbReference type="SUPFAM" id="SSF48264">
    <property type="entry name" value="Cytochrome P450"/>
    <property type="match status" value="1"/>
</dbReference>
<keyword evidence="4" id="KW-1133">Transmembrane helix</keyword>
<dbReference type="GO" id="GO:0005506">
    <property type="term" value="F:iron ion binding"/>
    <property type="evidence" value="ECO:0007669"/>
    <property type="project" value="InterPro"/>
</dbReference>
<dbReference type="Pfam" id="PF00067">
    <property type="entry name" value="p450"/>
    <property type="match status" value="1"/>
</dbReference>
<feature type="transmembrane region" description="Helical" evidence="4">
    <location>
        <begin position="79"/>
        <end position="96"/>
    </location>
</feature>
<keyword evidence="1" id="KW-0521">NADP</keyword>
<dbReference type="PRINTS" id="PR00385">
    <property type="entry name" value="P450"/>
</dbReference>
<comment type="caution">
    <text evidence="6">The sequence shown here is derived from an EMBL/GenBank/DDBJ whole genome shotgun (WGS) entry which is preliminary data.</text>
</comment>
<dbReference type="Gene3D" id="1.10.630.10">
    <property type="entry name" value="Cytochrome P450"/>
    <property type="match status" value="1"/>
</dbReference>
<evidence type="ECO:0000313" key="7">
    <source>
        <dbReference type="Proteomes" id="UP000641853"/>
    </source>
</evidence>
<feature type="transmembrane region" description="Helical" evidence="4">
    <location>
        <begin position="155"/>
        <end position="173"/>
    </location>
</feature>
<dbReference type="GO" id="GO:0020037">
    <property type="term" value="F:heme binding"/>
    <property type="evidence" value="ECO:0007669"/>
    <property type="project" value="InterPro"/>
</dbReference>
<dbReference type="EMBL" id="JACBAG010001815">
    <property type="protein sequence ID" value="KAF7181344.1"/>
    <property type="molecule type" value="Genomic_DNA"/>
</dbReference>
<keyword evidence="4" id="KW-0812">Transmembrane</keyword>
<dbReference type="Pfam" id="PF05368">
    <property type="entry name" value="NmrA"/>
    <property type="match status" value="1"/>
</dbReference>
<comment type="cofactor">
    <cofactor evidence="3">
        <name>heme</name>
        <dbReference type="ChEBI" id="CHEBI:30413"/>
    </cofactor>
</comment>
<evidence type="ECO:0000256" key="4">
    <source>
        <dbReference type="SAM" id="Phobius"/>
    </source>
</evidence>
<keyword evidence="3" id="KW-0349">Heme</keyword>
<keyword evidence="7" id="KW-1185">Reference proteome</keyword>
<dbReference type="SUPFAM" id="SSF51735">
    <property type="entry name" value="NAD(P)-binding Rossmann-fold domains"/>
    <property type="match status" value="1"/>
</dbReference>
<keyword evidence="4" id="KW-0472">Membrane</keyword>
<dbReference type="Gene3D" id="3.40.50.720">
    <property type="entry name" value="NAD(P)-binding Rossmann-like Domain"/>
    <property type="match status" value="1"/>
</dbReference>
<dbReference type="CDD" id="cd11051">
    <property type="entry name" value="CYP59-like"/>
    <property type="match status" value="1"/>
</dbReference>
<dbReference type="InterPro" id="IPR001128">
    <property type="entry name" value="Cyt_P450"/>
</dbReference>
<feature type="transmembrane region" description="Helical" evidence="4">
    <location>
        <begin position="27"/>
        <end position="46"/>
    </location>
</feature>
<organism evidence="6 7">
    <name type="scientific">Aspergillus felis</name>
    <dbReference type="NCBI Taxonomy" id="1287682"/>
    <lineage>
        <taxon>Eukaryota</taxon>
        <taxon>Fungi</taxon>
        <taxon>Dikarya</taxon>
        <taxon>Ascomycota</taxon>
        <taxon>Pezizomycotina</taxon>
        <taxon>Eurotiomycetes</taxon>
        <taxon>Eurotiomycetidae</taxon>
        <taxon>Eurotiales</taxon>
        <taxon>Aspergillaceae</taxon>
        <taxon>Aspergillus</taxon>
        <taxon>Aspergillus subgen. Fumigati</taxon>
    </lineage>
</organism>
<dbReference type="InterPro" id="IPR002401">
    <property type="entry name" value="Cyt_P450_E_grp-I"/>
</dbReference>
<dbReference type="Proteomes" id="UP000641853">
    <property type="component" value="Unassembled WGS sequence"/>
</dbReference>
<evidence type="ECO:0000256" key="3">
    <source>
        <dbReference type="PIRSR" id="PIRSR602401-1"/>
    </source>
</evidence>
<evidence type="ECO:0000259" key="5">
    <source>
        <dbReference type="Pfam" id="PF05368"/>
    </source>
</evidence>
<keyword evidence="3" id="KW-0408">Iron</keyword>
<dbReference type="InterPro" id="IPR036396">
    <property type="entry name" value="Cyt_P450_sf"/>
</dbReference>
<dbReference type="CDD" id="cd05259">
    <property type="entry name" value="PCBER_SDR_a"/>
    <property type="match status" value="1"/>
</dbReference>
<dbReference type="InterPro" id="IPR036291">
    <property type="entry name" value="NAD(P)-bd_dom_sf"/>
</dbReference>
<evidence type="ECO:0000313" key="6">
    <source>
        <dbReference type="EMBL" id="KAF7181344.1"/>
    </source>
</evidence>